<evidence type="ECO:0000313" key="1">
    <source>
        <dbReference type="EMBL" id="GES50809.1"/>
    </source>
</evidence>
<proteinExistence type="predicted"/>
<protein>
    <submittedName>
        <fullName evidence="1">Uncharacterized protein</fullName>
    </submittedName>
</protein>
<dbReference type="EMBL" id="BLAJ01000003">
    <property type="protein sequence ID" value="GES50809.1"/>
    <property type="molecule type" value="Genomic_DNA"/>
</dbReference>
<sequence>MIVAFADLNIACINSIGGMIAMENRSILARLRGKARAALAGTQHHVNRFGVLLREAAAIAFIMRCKVIDRR</sequence>
<comment type="caution">
    <text evidence="1">The sequence shown here is derived from an EMBL/GenBank/DDBJ whole genome shotgun (WGS) entry which is preliminary data.</text>
</comment>
<gene>
    <name evidence="1" type="ORF">RsS93_34230</name>
</gene>
<accession>A0ABQ0Z6A0</accession>
<name>A0ABQ0Z6A0_9HYPH</name>
<organism evidence="1 2">
    <name type="scientific">Rhizobium dioscoreae</name>
    <dbReference type="NCBI Taxonomy" id="2653122"/>
    <lineage>
        <taxon>Bacteria</taxon>
        <taxon>Pseudomonadati</taxon>
        <taxon>Pseudomonadota</taxon>
        <taxon>Alphaproteobacteria</taxon>
        <taxon>Hyphomicrobiales</taxon>
        <taxon>Rhizobiaceae</taxon>
        <taxon>Rhizobium/Agrobacterium group</taxon>
        <taxon>Rhizobium</taxon>
    </lineage>
</organism>
<dbReference type="Proteomes" id="UP000390335">
    <property type="component" value="Unassembled WGS sequence"/>
</dbReference>
<reference evidence="1 2" key="1">
    <citation type="journal article" date="2020" name="Genome Biol. Evol.">
        <title>Rhizobium dioscoreae sp. nov., a plant growth-promoting bacterium isolated from yam (Dioscorea species).</title>
        <authorList>
            <person name="Ouyabe M."/>
            <person name="Tanaka N."/>
            <person name="Shiwa Y."/>
            <person name="Fujita N."/>
            <person name="Kikuno H."/>
            <person name="Babil P."/>
            <person name="Shiwachi H."/>
        </authorList>
    </citation>
    <scope>NUCLEOTIDE SEQUENCE [LARGE SCALE GENOMIC DNA]</scope>
    <source>
        <strain evidence="1 2">S-93</strain>
    </source>
</reference>
<evidence type="ECO:0000313" key="2">
    <source>
        <dbReference type="Proteomes" id="UP000390335"/>
    </source>
</evidence>
<keyword evidence="2" id="KW-1185">Reference proteome</keyword>